<dbReference type="PANTHER" id="PTHR23148:SF0">
    <property type="entry name" value="SERINE_ARGININE REPETITIVE MATRIX PROTEIN 1"/>
    <property type="match status" value="1"/>
</dbReference>
<feature type="domain" description="PWI" evidence="5">
    <location>
        <begin position="27"/>
        <end position="126"/>
    </location>
</feature>
<keyword evidence="4" id="KW-0175">Coiled coil</keyword>
<dbReference type="Gene3D" id="1.20.1390.10">
    <property type="entry name" value="PWI domain"/>
    <property type="match status" value="1"/>
</dbReference>
<dbReference type="GO" id="GO:0008380">
    <property type="term" value="P:RNA splicing"/>
    <property type="evidence" value="ECO:0007669"/>
    <property type="project" value="UniProtKB-KW"/>
</dbReference>
<organism evidence="6 7">
    <name type="scientific">Ciona intestinalis</name>
    <name type="common">Transparent sea squirt</name>
    <name type="synonym">Ascidia intestinalis</name>
    <dbReference type="NCBI Taxonomy" id="7719"/>
    <lineage>
        <taxon>Eukaryota</taxon>
        <taxon>Metazoa</taxon>
        <taxon>Chordata</taxon>
        <taxon>Tunicata</taxon>
        <taxon>Ascidiacea</taxon>
        <taxon>Phlebobranchia</taxon>
        <taxon>Cionidae</taxon>
        <taxon>Ciona</taxon>
    </lineage>
</organism>
<dbReference type="HOGENOM" id="CLU_032410_3_0_1"/>
<gene>
    <name evidence="6" type="primary">LOC100186689</name>
</gene>
<dbReference type="FunFam" id="1.20.1390.10:FF:000002">
    <property type="entry name" value="Serine/arginine repetitive matrix 1 isoform 2"/>
    <property type="match status" value="1"/>
</dbReference>
<reference evidence="7" key="1">
    <citation type="journal article" date="2002" name="Science">
        <title>The draft genome of Ciona intestinalis: insights into chordate and vertebrate origins.</title>
        <authorList>
            <person name="Dehal P."/>
            <person name="Satou Y."/>
            <person name="Campbell R.K."/>
            <person name="Chapman J."/>
            <person name="Degnan B."/>
            <person name="De Tomaso A."/>
            <person name="Davidson B."/>
            <person name="Di Gregorio A."/>
            <person name="Gelpke M."/>
            <person name="Goodstein D.M."/>
            <person name="Harafuji N."/>
            <person name="Hastings K.E."/>
            <person name="Ho I."/>
            <person name="Hotta K."/>
            <person name="Huang W."/>
            <person name="Kawashima T."/>
            <person name="Lemaire P."/>
            <person name="Martinez D."/>
            <person name="Meinertzhagen I.A."/>
            <person name="Necula S."/>
            <person name="Nonaka M."/>
            <person name="Putnam N."/>
            <person name="Rash S."/>
            <person name="Saiga H."/>
            <person name="Satake M."/>
            <person name="Terry A."/>
            <person name="Yamada L."/>
            <person name="Wang H.G."/>
            <person name="Awazu S."/>
            <person name="Azumi K."/>
            <person name="Boore J."/>
            <person name="Branno M."/>
            <person name="Chin-Bow S."/>
            <person name="DeSantis R."/>
            <person name="Doyle S."/>
            <person name="Francino P."/>
            <person name="Keys D.N."/>
            <person name="Haga S."/>
            <person name="Hayashi H."/>
            <person name="Hino K."/>
            <person name="Imai K.S."/>
            <person name="Inaba K."/>
            <person name="Kano S."/>
            <person name="Kobayashi K."/>
            <person name="Kobayashi M."/>
            <person name="Lee B.I."/>
            <person name="Makabe K.W."/>
            <person name="Manohar C."/>
            <person name="Matassi G."/>
            <person name="Medina M."/>
            <person name="Mochizuki Y."/>
            <person name="Mount S."/>
            <person name="Morishita T."/>
            <person name="Miura S."/>
            <person name="Nakayama A."/>
            <person name="Nishizaka S."/>
            <person name="Nomoto H."/>
            <person name="Ohta F."/>
            <person name="Oishi K."/>
            <person name="Rigoutsos I."/>
            <person name="Sano M."/>
            <person name="Sasaki A."/>
            <person name="Sasakura Y."/>
            <person name="Shoguchi E."/>
            <person name="Shin-i T."/>
            <person name="Spagnuolo A."/>
            <person name="Stainier D."/>
            <person name="Suzuki M.M."/>
            <person name="Tassy O."/>
            <person name="Takatori N."/>
            <person name="Tokuoka M."/>
            <person name="Yagi K."/>
            <person name="Yoshizaki F."/>
            <person name="Wada S."/>
            <person name="Zhang C."/>
            <person name="Hyatt P.D."/>
            <person name="Larimer F."/>
            <person name="Detter C."/>
            <person name="Doggett N."/>
            <person name="Glavina T."/>
            <person name="Hawkins T."/>
            <person name="Richardson P."/>
            <person name="Lucas S."/>
            <person name="Kohara Y."/>
            <person name="Levine M."/>
            <person name="Satoh N."/>
            <person name="Rokhsar D.S."/>
        </authorList>
    </citation>
    <scope>NUCLEOTIDE SEQUENCE [LARGE SCALE GENOMIC DNA]</scope>
</reference>
<keyword evidence="7" id="KW-1185">Reference proteome</keyword>
<keyword evidence="2" id="KW-0508">mRNA splicing</keyword>
<dbReference type="PANTHER" id="PTHR23148">
    <property type="entry name" value="SERINE/ARGININE REGULATED NUCLEAR MATRIX PROTEIN"/>
    <property type="match status" value="1"/>
</dbReference>
<proteinExistence type="predicted"/>
<evidence type="ECO:0000313" key="6">
    <source>
        <dbReference type="Ensembl" id="ENSCINP00000033132.1"/>
    </source>
</evidence>
<dbReference type="GO" id="GO:0005681">
    <property type="term" value="C:spliceosomal complex"/>
    <property type="evidence" value="ECO:0007669"/>
    <property type="project" value="UniProtKB-ARBA"/>
</dbReference>
<reference evidence="6" key="3">
    <citation type="submission" date="2025-09" db="UniProtKB">
        <authorList>
            <consortium name="Ensembl"/>
        </authorList>
    </citation>
    <scope>IDENTIFICATION</scope>
</reference>
<evidence type="ECO:0000259" key="5">
    <source>
        <dbReference type="PROSITE" id="PS51025"/>
    </source>
</evidence>
<dbReference type="GO" id="GO:0006397">
    <property type="term" value="P:mRNA processing"/>
    <property type="evidence" value="ECO:0007669"/>
    <property type="project" value="UniProtKB-KW"/>
</dbReference>
<evidence type="ECO:0000256" key="3">
    <source>
        <dbReference type="ARBA" id="ARBA00067280"/>
    </source>
</evidence>
<dbReference type="InParanoid" id="H2XTZ8"/>
<accession>H2XTZ8</accession>
<dbReference type="Proteomes" id="UP000008144">
    <property type="component" value="Unassembled WGS sequence"/>
</dbReference>
<reference evidence="6" key="2">
    <citation type="submission" date="2025-08" db="UniProtKB">
        <authorList>
            <consortium name="Ensembl"/>
        </authorList>
    </citation>
    <scope>IDENTIFICATION</scope>
</reference>
<dbReference type="GeneTree" id="ENSGT00730000111080"/>
<dbReference type="Pfam" id="PF01480">
    <property type="entry name" value="PWI"/>
    <property type="match status" value="1"/>
</dbReference>
<dbReference type="InterPro" id="IPR036483">
    <property type="entry name" value="PWI_dom_sf"/>
</dbReference>
<dbReference type="SMART" id="SM00311">
    <property type="entry name" value="PWI"/>
    <property type="match status" value="1"/>
</dbReference>
<sequence>MDAGFFRGTSTDQDNRFANKQKKLLKSMKFADGLGVKVDMRKIQLDTIKPWISKRITEMLGFEDDVVIAFVYNSLEEQFPDPKVLQINLTGFLNGKNSRIFLGELWEHLASAQDNDMGIPQVFLEEKKEEIRKRQIELEEMEKLKEVEERRSRSKSKER</sequence>
<dbReference type="Ensembl" id="ENSCINT00000034457.1">
    <property type="protein sequence ID" value="ENSCINP00000033132.1"/>
    <property type="gene ID" value="ENSCING00000022242.1"/>
</dbReference>
<dbReference type="AlphaFoldDB" id="H2XTZ8"/>
<keyword evidence="1" id="KW-0507">mRNA processing</keyword>
<dbReference type="STRING" id="7719.ENSCINP00000033132"/>
<evidence type="ECO:0000256" key="4">
    <source>
        <dbReference type="SAM" id="Coils"/>
    </source>
</evidence>
<name>H2XTZ8_CIOIN</name>
<dbReference type="SUPFAM" id="SSF101233">
    <property type="entry name" value="PWI domain"/>
    <property type="match status" value="1"/>
</dbReference>
<evidence type="ECO:0000313" key="7">
    <source>
        <dbReference type="Proteomes" id="UP000008144"/>
    </source>
</evidence>
<dbReference type="InterPro" id="IPR052225">
    <property type="entry name" value="Ser/Arg_repetitive_matrix"/>
</dbReference>
<evidence type="ECO:0000256" key="2">
    <source>
        <dbReference type="ARBA" id="ARBA00023187"/>
    </source>
</evidence>
<dbReference type="PROSITE" id="PS51025">
    <property type="entry name" value="PWI"/>
    <property type="match status" value="1"/>
</dbReference>
<dbReference type="InterPro" id="IPR002483">
    <property type="entry name" value="PWI_dom"/>
</dbReference>
<dbReference type="OMA" id="WISNRIT"/>
<feature type="coiled-coil region" evidence="4">
    <location>
        <begin position="124"/>
        <end position="158"/>
    </location>
</feature>
<evidence type="ECO:0000256" key="1">
    <source>
        <dbReference type="ARBA" id="ARBA00022664"/>
    </source>
</evidence>
<protein>
    <recommendedName>
        <fullName evidence="3">Serine/arginine repetitive matrix protein 1</fullName>
    </recommendedName>
</protein>